<feature type="compositionally biased region" description="Basic and acidic residues" evidence="1">
    <location>
        <begin position="60"/>
        <end position="70"/>
    </location>
</feature>
<accession>A0A0D0E0V3</accession>
<dbReference type="Proteomes" id="UP000054538">
    <property type="component" value="Unassembled WGS sequence"/>
</dbReference>
<dbReference type="AlphaFoldDB" id="A0A0D0E0V3"/>
<reference evidence="3" key="2">
    <citation type="submission" date="2015-01" db="EMBL/GenBank/DDBJ databases">
        <title>Evolutionary Origins and Diversification of the Mycorrhizal Mutualists.</title>
        <authorList>
            <consortium name="DOE Joint Genome Institute"/>
            <consortium name="Mycorrhizal Genomics Consortium"/>
            <person name="Kohler A."/>
            <person name="Kuo A."/>
            <person name="Nagy L.G."/>
            <person name="Floudas D."/>
            <person name="Copeland A."/>
            <person name="Barry K.W."/>
            <person name="Cichocki N."/>
            <person name="Veneault-Fourrey C."/>
            <person name="LaButti K."/>
            <person name="Lindquist E.A."/>
            <person name="Lipzen A."/>
            <person name="Lundell T."/>
            <person name="Morin E."/>
            <person name="Murat C."/>
            <person name="Riley R."/>
            <person name="Ohm R."/>
            <person name="Sun H."/>
            <person name="Tunlid A."/>
            <person name="Henrissat B."/>
            <person name="Grigoriev I.V."/>
            <person name="Hibbett D.S."/>
            <person name="Martin F."/>
        </authorList>
    </citation>
    <scope>NUCLEOTIDE SEQUENCE [LARGE SCALE GENOMIC DNA]</scope>
    <source>
        <strain evidence="3">Ve08.2h10</strain>
    </source>
</reference>
<name>A0A0D0E0V3_9AGAM</name>
<protein>
    <submittedName>
        <fullName evidence="2">Uncharacterized protein</fullName>
    </submittedName>
</protein>
<evidence type="ECO:0000313" key="3">
    <source>
        <dbReference type="Proteomes" id="UP000054538"/>
    </source>
</evidence>
<sequence>MDATKYYCHLVQASRAKHWSHELKSDSSCVAASTSAAGVQLRQTSTRIHAVGSPRVLKQSRHDNDAVKSM</sequence>
<dbReference type="InParanoid" id="A0A0D0E0V3"/>
<dbReference type="HOGENOM" id="CLU_2758537_0_0_1"/>
<dbReference type="EMBL" id="KN825172">
    <property type="protein sequence ID" value="KIK93599.1"/>
    <property type="molecule type" value="Genomic_DNA"/>
</dbReference>
<proteinExistence type="predicted"/>
<reference evidence="2 3" key="1">
    <citation type="submission" date="2014-04" db="EMBL/GenBank/DDBJ databases">
        <authorList>
            <consortium name="DOE Joint Genome Institute"/>
            <person name="Kuo A."/>
            <person name="Kohler A."/>
            <person name="Jargeat P."/>
            <person name="Nagy L.G."/>
            <person name="Floudas D."/>
            <person name="Copeland A."/>
            <person name="Barry K.W."/>
            <person name="Cichocki N."/>
            <person name="Veneault-Fourrey C."/>
            <person name="LaButti K."/>
            <person name="Lindquist E.A."/>
            <person name="Lipzen A."/>
            <person name="Lundell T."/>
            <person name="Morin E."/>
            <person name="Murat C."/>
            <person name="Sun H."/>
            <person name="Tunlid A."/>
            <person name="Henrissat B."/>
            <person name="Grigoriev I.V."/>
            <person name="Hibbett D.S."/>
            <person name="Martin F."/>
            <person name="Nordberg H.P."/>
            <person name="Cantor M.N."/>
            <person name="Hua S.X."/>
        </authorList>
    </citation>
    <scope>NUCLEOTIDE SEQUENCE [LARGE SCALE GENOMIC DNA]</scope>
    <source>
        <strain evidence="2 3">Ve08.2h10</strain>
    </source>
</reference>
<feature type="region of interest" description="Disordered" evidence="1">
    <location>
        <begin position="50"/>
        <end position="70"/>
    </location>
</feature>
<organism evidence="2 3">
    <name type="scientific">Paxillus rubicundulus Ve08.2h10</name>
    <dbReference type="NCBI Taxonomy" id="930991"/>
    <lineage>
        <taxon>Eukaryota</taxon>
        <taxon>Fungi</taxon>
        <taxon>Dikarya</taxon>
        <taxon>Basidiomycota</taxon>
        <taxon>Agaricomycotina</taxon>
        <taxon>Agaricomycetes</taxon>
        <taxon>Agaricomycetidae</taxon>
        <taxon>Boletales</taxon>
        <taxon>Paxilineae</taxon>
        <taxon>Paxillaceae</taxon>
        <taxon>Paxillus</taxon>
    </lineage>
</organism>
<keyword evidence="3" id="KW-1185">Reference proteome</keyword>
<evidence type="ECO:0000313" key="2">
    <source>
        <dbReference type="EMBL" id="KIK93599.1"/>
    </source>
</evidence>
<gene>
    <name evidence="2" type="ORF">PAXRUDRAFT_828811</name>
</gene>
<evidence type="ECO:0000256" key="1">
    <source>
        <dbReference type="SAM" id="MobiDB-lite"/>
    </source>
</evidence>